<keyword evidence="2" id="KW-1185">Reference proteome</keyword>
<name>A0ABT3FMR1_9BACT</name>
<reference evidence="1 2" key="1">
    <citation type="submission" date="2022-10" db="EMBL/GenBank/DDBJ databases">
        <title>Luteolibacter flavescens strain MCCC 1K03193, whole genome shotgun sequencing project.</title>
        <authorList>
            <person name="Zhao G."/>
            <person name="Shen L."/>
        </authorList>
    </citation>
    <scope>NUCLEOTIDE SEQUENCE [LARGE SCALE GENOMIC DNA]</scope>
    <source>
        <strain evidence="1 2">MCCC 1K03193</strain>
    </source>
</reference>
<dbReference type="Proteomes" id="UP001207930">
    <property type="component" value="Unassembled WGS sequence"/>
</dbReference>
<protein>
    <submittedName>
        <fullName evidence="1">Uncharacterized protein</fullName>
    </submittedName>
</protein>
<dbReference type="EMBL" id="JAPDDS010000004">
    <property type="protein sequence ID" value="MCW1884862.1"/>
    <property type="molecule type" value="Genomic_DNA"/>
</dbReference>
<organism evidence="1 2">
    <name type="scientific">Luteolibacter flavescens</name>
    <dbReference type="NCBI Taxonomy" id="1859460"/>
    <lineage>
        <taxon>Bacteria</taxon>
        <taxon>Pseudomonadati</taxon>
        <taxon>Verrucomicrobiota</taxon>
        <taxon>Verrucomicrobiia</taxon>
        <taxon>Verrucomicrobiales</taxon>
        <taxon>Verrucomicrobiaceae</taxon>
        <taxon>Luteolibacter</taxon>
    </lineage>
</organism>
<evidence type="ECO:0000313" key="2">
    <source>
        <dbReference type="Proteomes" id="UP001207930"/>
    </source>
</evidence>
<sequence>MKRTTANRFLFAGVALSLVSLLYCGSALRPFLISPILVIEANVPRDAFPLAGSVYMDYGMGKRLKFDLDAYVDMLKEPSRHKVRNVVVRYPMDDAVLVQDLNKDYEIMLLNLEDPPERLWRISSGGSLHATWFRGKLISLQNGGGESDTRSGDK</sequence>
<accession>A0ABT3FMR1</accession>
<dbReference type="RefSeq" id="WP_264500819.1">
    <property type="nucleotide sequence ID" value="NZ_JAPDDS010000004.1"/>
</dbReference>
<proteinExistence type="predicted"/>
<comment type="caution">
    <text evidence="1">The sequence shown here is derived from an EMBL/GenBank/DDBJ whole genome shotgun (WGS) entry which is preliminary data.</text>
</comment>
<evidence type="ECO:0000313" key="1">
    <source>
        <dbReference type="EMBL" id="MCW1884862.1"/>
    </source>
</evidence>
<gene>
    <name evidence="1" type="ORF">OKA04_08990</name>
</gene>